<feature type="domain" description="Amino acid transporter transmembrane" evidence="6">
    <location>
        <begin position="69"/>
        <end position="468"/>
    </location>
</feature>
<accession>A0ABN8IQK6</accession>
<feature type="transmembrane region" description="Helical" evidence="5">
    <location>
        <begin position="386"/>
        <end position="403"/>
    </location>
</feature>
<organism evidence="7 8">
    <name type="scientific">Iphiclides podalirius</name>
    <name type="common">scarce swallowtail</name>
    <dbReference type="NCBI Taxonomy" id="110791"/>
    <lineage>
        <taxon>Eukaryota</taxon>
        <taxon>Metazoa</taxon>
        <taxon>Ecdysozoa</taxon>
        <taxon>Arthropoda</taxon>
        <taxon>Hexapoda</taxon>
        <taxon>Insecta</taxon>
        <taxon>Pterygota</taxon>
        <taxon>Neoptera</taxon>
        <taxon>Endopterygota</taxon>
        <taxon>Lepidoptera</taxon>
        <taxon>Glossata</taxon>
        <taxon>Ditrysia</taxon>
        <taxon>Papilionoidea</taxon>
        <taxon>Papilionidae</taxon>
        <taxon>Papilioninae</taxon>
        <taxon>Iphiclides</taxon>
    </lineage>
</organism>
<feature type="transmembrane region" description="Helical" evidence="5">
    <location>
        <begin position="298"/>
        <end position="323"/>
    </location>
</feature>
<dbReference type="PANTHER" id="PTHR22950:SF349">
    <property type="entry name" value="AMINO ACID TRANSPORTER TRANSMEMBRANE DOMAIN-CONTAINING PROTEIN"/>
    <property type="match status" value="1"/>
</dbReference>
<feature type="transmembrane region" description="Helical" evidence="5">
    <location>
        <begin position="158"/>
        <end position="182"/>
    </location>
</feature>
<reference evidence="7" key="1">
    <citation type="submission" date="2022-03" db="EMBL/GenBank/DDBJ databases">
        <authorList>
            <person name="Martin H S."/>
        </authorList>
    </citation>
    <scope>NUCLEOTIDE SEQUENCE</scope>
</reference>
<feature type="transmembrane region" description="Helical" evidence="5">
    <location>
        <begin position="268"/>
        <end position="286"/>
    </location>
</feature>
<evidence type="ECO:0000256" key="1">
    <source>
        <dbReference type="ARBA" id="ARBA00004141"/>
    </source>
</evidence>
<dbReference type="PANTHER" id="PTHR22950">
    <property type="entry name" value="AMINO ACID TRANSPORTER"/>
    <property type="match status" value="1"/>
</dbReference>
<keyword evidence="2 5" id="KW-0812">Transmembrane</keyword>
<evidence type="ECO:0000259" key="6">
    <source>
        <dbReference type="Pfam" id="PF01490"/>
    </source>
</evidence>
<evidence type="ECO:0000256" key="2">
    <source>
        <dbReference type="ARBA" id="ARBA00022692"/>
    </source>
</evidence>
<keyword evidence="3 5" id="KW-1133">Transmembrane helix</keyword>
<evidence type="ECO:0000256" key="3">
    <source>
        <dbReference type="ARBA" id="ARBA00022989"/>
    </source>
</evidence>
<dbReference type="EMBL" id="OW152840">
    <property type="protein sequence ID" value="CAH2061853.1"/>
    <property type="molecule type" value="Genomic_DNA"/>
</dbReference>
<proteinExistence type="predicted"/>
<dbReference type="Pfam" id="PF01490">
    <property type="entry name" value="Aa_trans"/>
    <property type="match status" value="1"/>
</dbReference>
<feature type="transmembrane region" description="Helical" evidence="5">
    <location>
        <begin position="446"/>
        <end position="468"/>
    </location>
</feature>
<evidence type="ECO:0000313" key="7">
    <source>
        <dbReference type="EMBL" id="CAH2061853.1"/>
    </source>
</evidence>
<dbReference type="InterPro" id="IPR013057">
    <property type="entry name" value="AA_transpt_TM"/>
</dbReference>
<feature type="transmembrane region" description="Helical" evidence="5">
    <location>
        <begin position="343"/>
        <end position="365"/>
    </location>
</feature>
<feature type="transmembrane region" description="Helical" evidence="5">
    <location>
        <begin position="227"/>
        <end position="248"/>
    </location>
</feature>
<feature type="transmembrane region" description="Helical" evidence="5">
    <location>
        <begin position="97"/>
        <end position="119"/>
    </location>
</feature>
<name>A0ABN8IQK6_9NEOP</name>
<sequence>MSSHKTDKATKTPSIETVTDLTSLRSLNVELKEYLDRTNNAELHELYPGVERMEYDFIAERQNVYATNLVEATAHLIKGCLGAGILGIHEGYMHGGLWTSLATNVLIGFVVQYNMLLLVHSAQKMYIRLRVPKLSYPDLVEAVIATGPLKCIRGLSKVFRYSVDCFLFIGFCSTCCIFEIMIARTIKELMESISTNFKNWQLPISIYILVVAIPLFFISMIRNLKHLAPFSIVADIFCGVCVLITIYYSILERKHDEVRPAWKSVHGLFRFCGICLYSLDGIGVTLPIENSMAKPQYFYIVVQWGMSIVLLSVASVGFFGYWSWGEACRSPITVHMPKDDASIILQFLLTMMFAVTFSVHLWVPFRTIWHYIGWRHNRNRGHWERFYRGIYVMILTCTSVIFSDLSNWMSFVGNFFLSTIVFIFPAFIDSLVIWGERNFRHLRLKLLRNTVIITIGFVMCCGAIYSYIE</sequence>
<keyword evidence="8" id="KW-1185">Reference proteome</keyword>
<evidence type="ECO:0000313" key="8">
    <source>
        <dbReference type="Proteomes" id="UP000837857"/>
    </source>
</evidence>
<gene>
    <name evidence="7" type="ORF">IPOD504_LOCUS11503</name>
</gene>
<feature type="transmembrane region" description="Helical" evidence="5">
    <location>
        <begin position="202"/>
        <end position="220"/>
    </location>
</feature>
<feature type="non-terminal residue" evidence="7">
    <location>
        <position position="1"/>
    </location>
</feature>
<evidence type="ECO:0000256" key="4">
    <source>
        <dbReference type="ARBA" id="ARBA00023136"/>
    </source>
</evidence>
<keyword evidence="4 5" id="KW-0472">Membrane</keyword>
<protein>
    <recommendedName>
        <fullName evidence="6">Amino acid transporter transmembrane domain-containing protein</fullName>
    </recommendedName>
</protein>
<dbReference type="Proteomes" id="UP000837857">
    <property type="component" value="Chromosome 28"/>
</dbReference>
<feature type="transmembrane region" description="Helical" evidence="5">
    <location>
        <begin position="415"/>
        <end position="434"/>
    </location>
</feature>
<comment type="subcellular location">
    <subcellularLocation>
        <location evidence="1">Membrane</location>
        <topology evidence="1">Multi-pass membrane protein</topology>
    </subcellularLocation>
</comment>
<evidence type="ECO:0000256" key="5">
    <source>
        <dbReference type="SAM" id="Phobius"/>
    </source>
</evidence>